<evidence type="ECO:0000313" key="1">
    <source>
        <dbReference type="EMBL" id="TFF35472.1"/>
    </source>
</evidence>
<dbReference type="EMBL" id="SOZE01000021">
    <property type="protein sequence ID" value="TFF35472.1"/>
    <property type="molecule type" value="Genomic_DNA"/>
</dbReference>
<comment type="caution">
    <text evidence="1">The sequence shown here is derived from an EMBL/GenBank/DDBJ whole genome shotgun (WGS) entry which is preliminary data.</text>
</comment>
<evidence type="ECO:0000313" key="2">
    <source>
        <dbReference type="Proteomes" id="UP000297540"/>
    </source>
</evidence>
<sequence length="165" mass="19315">MNYTKLNWFRQQRWFKNGILNDELVNLIKGINTIQKWILITEPWCGDAPHVLPFILKLAAFNANIEIDIQLRDAFPFTIENYLSGNSKAIPKLVVRNNLNKDLFVWGPRPRECQKLYEQLKSAKYTHEQIHSALQNWYNQDKGVSLQMEILELSNPVSNPDYAQV</sequence>
<dbReference type="Pfam" id="PF14595">
    <property type="entry name" value="Thioredoxin_9"/>
    <property type="match status" value="1"/>
</dbReference>
<keyword evidence="2" id="KW-1185">Reference proteome</keyword>
<organism evidence="1 2">
    <name type="scientific">Mucilaginibacter psychrotolerans</name>
    <dbReference type="NCBI Taxonomy" id="1524096"/>
    <lineage>
        <taxon>Bacteria</taxon>
        <taxon>Pseudomonadati</taxon>
        <taxon>Bacteroidota</taxon>
        <taxon>Sphingobacteriia</taxon>
        <taxon>Sphingobacteriales</taxon>
        <taxon>Sphingobacteriaceae</taxon>
        <taxon>Mucilaginibacter</taxon>
    </lineage>
</organism>
<reference evidence="1 2" key="1">
    <citation type="journal article" date="2017" name="Int. J. Syst. Evol. Microbiol.">
        <title>Mucilaginibacterpsychrotolerans sp. nov., isolated from peatlands.</title>
        <authorList>
            <person name="Deng Y."/>
            <person name="Shen L."/>
            <person name="Xu B."/>
            <person name="Liu Y."/>
            <person name="Gu Z."/>
            <person name="Liu H."/>
            <person name="Zhou Y."/>
        </authorList>
    </citation>
    <scope>NUCLEOTIDE SEQUENCE [LARGE SCALE GENOMIC DNA]</scope>
    <source>
        <strain evidence="1 2">NH7-4</strain>
    </source>
</reference>
<gene>
    <name evidence="1" type="ORF">E2R66_18445</name>
</gene>
<accession>A0A4Y8S987</accession>
<name>A0A4Y8S987_9SPHI</name>
<proteinExistence type="predicted"/>
<protein>
    <submittedName>
        <fullName evidence="1">Thioredoxin family protein</fullName>
    </submittedName>
</protein>
<dbReference type="SUPFAM" id="SSF52833">
    <property type="entry name" value="Thioredoxin-like"/>
    <property type="match status" value="1"/>
</dbReference>
<dbReference type="Proteomes" id="UP000297540">
    <property type="component" value="Unassembled WGS sequence"/>
</dbReference>
<dbReference type="InterPro" id="IPR036249">
    <property type="entry name" value="Thioredoxin-like_sf"/>
</dbReference>
<dbReference type="OrthoDB" id="6120799at2"/>
<dbReference type="Gene3D" id="3.40.30.10">
    <property type="entry name" value="Glutaredoxin"/>
    <property type="match status" value="1"/>
</dbReference>
<dbReference type="AlphaFoldDB" id="A0A4Y8S987"/>